<evidence type="ECO:0000256" key="10">
    <source>
        <dbReference type="ARBA" id="ARBA00074363"/>
    </source>
</evidence>
<dbReference type="InterPro" id="IPR057325">
    <property type="entry name" value="DeaD_dimer"/>
</dbReference>
<dbReference type="CDD" id="cd00268">
    <property type="entry name" value="DEADc"/>
    <property type="match status" value="1"/>
</dbReference>
<comment type="similarity">
    <text evidence="8 12">Belongs to the DEAD box helicase family.</text>
</comment>
<evidence type="ECO:0000256" key="2">
    <source>
        <dbReference type="ARBA" id="ARBA00022490"/>
    </source>
</evidence>
<dbReference type="InterPro" id="IPR050547">
    <property type="entry name" value="DEAD_box_RNA_helicases"/>
</dbReference>
<dbReference type="Pfam" id="PF00271">
    <property type="entry name" value="Helicase_C"/>
    <property type="match status" value="1"/>
</dbReference>
<dbReference type="GO" id="GO:0033592">
    <property type="term" value="F:RNA strand annealing activity"/>
    <property type="evidence" value="ECO:0007669"/>
    <property type="project" value="TreeGrafter"/>
</dbReference>
<comment type="catalytic activity">
    <reaction evidence="9">
        <text>ATP + H2O = ADP + phosphate + H(+)</text>
        <dbReference type="Rhea" id="RHEA:13065"/>
        <dbReference type="ChEBI" id="CHEBI:15377"/>
        <dbReference type="ChEBI" id="CHEBI:15378"/>
        <dbReference type="ChEBI" id="CHEBI:30616"/>
        <dbReference type="ChEBI" id="CHEBI:43474"/>
        <dbReference type="ChEBI" id="CHEBI:456216"/>
        <dbReference type="EC" id="3.6.4.13"/>
    </reaction>
</comment>
<dbReference type="PANTHER" id="PTHR47963:SF8">
    <property type="entry name" value="ATP-DEPENDENT RNA HELICASE DEAD"/>
    <property type="match status" value="1"/>
</dbReference>
<dbReference type="Pfam" id="PF25399">
    <property type="entry name" value="DeaD_dimer"/>
    <property type="match status" value="1"/>
</dbReference>
<dbReference type="PROSITE" id="PS51195">
    <property type="entry name" value="Q_MOTIF"/>
    <property type="match status" value="1"/>
</dbReference>
<feature type="domain" description="Helicase ATP-binding" evidence="14">
    <location>
        <begin position="35"/>
        <end position="206"/>
    </location>
</feature>
<evidence type="ECO:0000256" key="7">
    <source>
        <dbReference type="ARBA" id="ARBA00023016"/>
    </source>
</evidence>
<dbReference type="SMART" id="SM00490">
    <property type="entry name" value="HELICc"/>
    <property type="match status" value="1"/>
</dbReference>
<dbReference type="PANTHER" id="PTHR47963">
    <property type="entry name" value="DEAD-BOX ATP-DEPENDENT RNA HELICASE 47, MITOCHONDRIAL"/>
    <property type="match status" value="1"/>
</dbReference>
<dbReference type="PROSITE" id="PS00039">
    <property type="entry name" value="DEAD_ATP_HELICASE"/>
    <property type="match status" value="1"/>
</dbReference>
<organism evidence="17">
    <name type="scientific">uncultured Chthoniobacterales bacterium</name>
    <dbReference type="NCBI Taxonomy" id="1836801"/>
    <lineage>
        <taxon>Bacteria</taxon>
        <taxon>Pseudomonadati</taxon>
        <taxon>Verrucomicrobiota</taxon>
        <taxon>Spartobacteria</taxon>
        <taxon>Chthoniobacterales</taxon>
        <taxon>environmental samples</taxon>
    </lineage>
</organism>
<dbReference type="GO" id="GO:0042255">
    <property type="term" value="P:ribosome assembly"/>
    <property type="evidence" value="ECO:0007669"/>
    <property type="project" value="UniProtKB-ARBA"/>
</dbReference>
<dbReference type="GO" id="GO:0005524">
    <property type="term" value="F:ATP binding"/>
    <property type="evidence" value="ECO:0007669"/>
    <property type="project" value="UniProtKB-KW"/>
</dbReference>
<dbReference type="GO" id="GO:0005840">
    <property type="term" value="C:ribosome"/>
    <property type="evidence" value="ECO:0007669"/>
    <property type="project" value="TreeGrafter"/>
</dbReference>
<keyword evidence="2" id="KW-0963">Cytoplasm</keyword>
<evidence type="ECO:0000259" key="15">
    <source>
        <dbReference type="PROSITE" id="PS51194"/>
    </source>
</evidence>
<dbReference type="GO" id="GO:0005829">
    <property type="term" value="C:cytosol"/>
    <property type="evidence" value="ECO:0007669"/>
    <property type="project" value="TreeGrafter"/>
</dbReference>
<dbReference type="GO" id="GO:0016787">
    <property type="term" value="F:hydrolase activity"/>
    <property type="evidence" value="ECO:0007669"/>
    <property type="project" value="UniProtKB-KW"/>
</dbReference>
<keyword evidence="7" id="KW-0346">Stress response</keyword>
<dbReference type="GO" id="GO:0009409">
    <property type="term" value="P:response to cold"/>
    <property type="evidence" value="ECO:0007669"/>
    <property type="project" value="TreeGrafter"/>
</dbReference>
<gene>
    <name evidence="17" type="ORF">AVDCRST_MAG42-3371</name>
</gene>
<dbReference type="SUPFAM" id="SSF52540">
    <property type="entry name" value="P-loop containing nucleoside triphosphate hydrolases"/>
    <property type="match status" value="1"/>
</dbReference>
<dbReference type="CDD" id="cd18787">
    <property type="entry name" value="SF2_C_DEAD"/>
    <property type="match status" value="1"/>
</dbReference>
<protein>
    <recommendedName>
        <fullName evidence="10">DEAD-box ATP-dependent RNA helicase RhpA</fullName>
        <ecNumber evidence="1">3.6.4.13</ecNumber>
    </recommendedName>
</protein>
<dbReference type="FunFam" id="3.40.50.300:FF:000108">
    <property type="entry name" value="ATP-dependent RNA helicase RhlE"/>
    <property type="match status" value="1"/>
</dbReference>
<reference evidence="17" key="1">
    <citation type="submission" date="2020-02" db="EMBL/GenBank/DDBJ databases">
        <authorList>
            <person name="Meier V. D."/>
        </authorList>
    </citation>
    <scope>NUCLEOTIDE SEQUENCE</scope>
    <source>
        <strain evidence="17">AVDCRST_MAG42</strain>
    </source>
</reference>
<dbReference type="GO" id="GO:0003724">
    <property type="term" value="F:RNA helicase activity"/>
    <property type="evidence" value="ECO:0007669"/>
    <property type="project" value="UniProtKB-EC"/>
</dbReference>
<evidence type="ECO:0000256" key="11">
    <source>
        <dbReference type="PROSITE-ProRule" id="PRU00552"/>
    </source>
</evidence>
<evidence type="ECO:0000256" key="9">
    <source>
        <dbReference type="ARBA" id="ARBA00047984"/>
    </source>
</evidence>
<dbReference type="InterPro" id="IPR012677">
    <property type="entry name" value="Nucleotide-bd_a/b_plait_sf"/>
</dbReference>
<dbReference type="InterPro" id="IPR005580">
    <property type="entry name" value="DbpA/CsdA_RNA-bd_dom"/>
</dbReference>
<evidence type="ECO:0000256" key="6">
    <source>
        <dbReference type="ARBA" id="ARBA00022840"/>
    </source>
</evidence>
<feature type="compositionally biased region" description="Basic and acidic residues" evidence="13">
    <location>
        <begin position="440"/>
        <end position="487"/>
    </location>
</feature>
<feature type="domain" description="DEAD-box RNA helicase Q" evidence="16">
    <location>
        <begin position="4"/>
        <end position="32"/>
    </location>
</feature>
<proteinExistence type="inferred from homology"/>
<dbReference type="InterPro" id="IPR001650">
    <property type="entry name" value="Helicase_C-like"/>
</dbReference>
<dbReference type="Gene3D" id="3.40.50.300">
    <property type="entry name" value="P-loop containing nucleotide triphosphate hydrolases"/>
    <property type="match status" value="2"/>
</dbReference>
<keyword evidence="5 12" id="KW-0347">Helicase</keyword>
<keyword evidence="3 12" id="KW-0547">Nucleotide-binding</keyword>
<dbReference type="EMBL" id="CADCTA010000117">
    <property type="protein sequence ID" value="CAA9269587.1"/>
    <property type="molecule type" value="Genomic_DNA"/>
</dbReference>
<dbReference type="InterPro" id="IPR000629">
    <property type="entry name" value="RNA-helicase_DEAD-box_CS"/>
</dbReference>
<evidence type="ECO:0000256" key="4">
    <source>
        <dbReference type="ARBA" id="ARBA00022801"/>
    </source>
</evidence>
<name>A0A6J4J3H5_9BACT</name>
<evidence type="ECO:0000313" key="17">
    <source>
        <dbReference type="EMBL" id="CAA9269587.1"/>
    </source>
</evidence>
<accession>A0A6J4J3H5</accession>
<evidence type="ECO:0000256" key="8">
    <source>
        <dbReference type="ARBA" id="ARBA00038437"/>
    </source>
</evidence>
<evidence type="ECO:0000256" key="13">
    <source>
        <dbReference type="SAM" id="MobiDB-lite"/>
    </source>
</evidence>
<feature type="region of interest" description="Disordered" evidence="13">
    <location>
        <begin position="432"/>
        <end position="493"/>
    </location>
</feature>
<feature type="short sequence motif" description="Q motif" evidence="11">
    <location>
        <begin position="4"/>
        <end position="32"/>
    </location>
</feature>
<dbReference type="PROSITE" id="PS51194">
    <property type="entry name" value="HELICASE_CTER"/>
    <property type="match status" value="1"/>
</dbReference>
<dbReference type="Gene3D" id="3.30.70.330">
    <property type="match status" value="1"/>
</dbReference>
<dbReference type="PROSITE" id="PS51192">
    <property type="entry name" value="HELICASE_ATP_BIND_1"/>
    <property type="match status" value="1"/>
</dbReference>
<dbReference type="InterPro" id="IPR014001">
    <property type="entry name" value="Helicase_ATP-bd"/>
</dbReference>
<dbReference type="InterPro" id="IPR027417">
    <property type="entry name" value="P-loop_NTPase"/>
</dbReference>
<dbReference type="AlphaFoldDB" id="A0A6J4J3H5"/>
<dbReference type="CDD" id="cd12252">
    <property type="entry name" value="RRM_DbpA"/>
    <property type="match status" value="1"/>
</dbReference>
<keyword evidence="4 12" id="KW-0378">Hydrolase</keyword>
<dbReference type="InterPro" id="IPR014014">
    <property type="entry name" value="RNA_helicase_DEAD_Q_motif"/>
</dbReference>
<keyword evidence="6 12" id="KW-0067">ATP-binding</keyword>
<evidence type="ECO:0000256" key="3">
    <source>
        <dbReference type="ARBA" id="ARBA00022741"/>
    </source>
</evidence>
<evidence type="ECO:0000259" key="16">
    <source>
        <dbReference type="PROSITE" id="PS51195"/>
    </source>
</evidence>
<dbReference type="InterPro" id="IPR044742">
    <property type="entry name" value="DEAD/DEAH_RhlB"/>
</dbReference>
<evidence type="ECO:0000256" key="12">
    <source>
        <dbReference type="RuleBase" id="RU000492"/>
    </source>
</evidence>
<dbReference type="SMART" id="SM00487">
    <property type="entry name" value="DEXDc"/>
    <property type="match status" value="1"/>
</dbReference>
<dbReference type="InterPro" id="IPR011545">
    <property type="entry name" value="DEAD/DEAH_box_helicase_dom"/>
</dbReference>
<sequence length="583" mass="64671">MQKKPFTELGLAPEILKAVERMGFEEASPIQCAAIPVLLEGSDVVGQSQTGSGKTAAFGIPAIQAVDPALRAPQVIILCPTRELVVQVAEEIAKLAFFKRGVRELPIYGGQSYERQFRGLSAGAQIIIGTPGRVMDHLERKSLRLDQIKMVVLDEADRMLDMGFVDDIKTILRETPDERQTVFFSATIPRPIQELIKTFTRDPVSVRMEAQALTVPAIEQIYYEVDRRSKLEVLCRLIDLEDVKLAIIFCATKMMVDELTEHLQARGYSADKLHGDMTQAMRERVMGKFRKRAIEILVATDVAARGLDIDDIEVVFNYDLPHDGEDYVHRIGRTGRAGKGGKAVTFVAGREIYRLENIQRFTKSRIRRAKIPSAEEVEDKRATAFAEALRETLEKGEYKRHDELLDRLLEQGHSPTDIASALIHLLGEEKPRAAAAPVPEDNRRSDARSYPDPGARDRRERGRDDFDGPPPRDRAERPPRSGPREEAGTVSHEPGMVRLAFNVGRAHQVQPGDFVGVIIGVTAIPKSEVGAIHLQATKTLVDVAEARVELVLKKLNGIQFKGRKLAVRPAAEGAKKSRAAASA</sequence>
<dbReference type="EC" id="3.6.4.13" evidence="1"/>
<dbReference type="Pfam" id="PF00270">
    <property type="entry name" value="DEAD"/>
    <property type="match status" value="1"/>
</dbReference>
<evidence type="ECO:0000256" key="5">
    <source>
        <dbReference type="ARBA" id="ARBA00022806"/>
    </source>
</evidence>
<feature type="domain" description="Helicase C-terminal" evidence="15">
    <location>
        <begin position="217"/>
        <end position="379"/>
    </location>
</feature>
<dbReference type="Pfam" id="PF03880">
    <property type="entry name" value="DbpA"/>
    <property type="match status" value="1"/>
</dbReference>
<evidence type="ECO:0000256" key="1">
    <source>
        <dbReference type="ARBA" id="ARBA00012552"/>
    </source>
</evidence>
<evidence type="ECO:0000259" key="14">
    <source>
        <dbReference type="PROSITE" id="PS51192"/>
    </source>
</evidence>